<keyword evidence="3" id="KW-1185">Reference proteome</keyword>
<comment type="caution">
    <text evidence="2">The sequence shown here is derived from an EMBL/GenBank/DDBJ whole genome shotgun (WGS) entry which is preliminary data.</text>
</comment>
<dbReference type="Proteomes" id="UP000005324">
    <property type="component" value="Unassembled WGS sequence"/>
</dbReference>
<organism evidence="2 3">
    <name type="scientific">Pseudoroseomonas cervicalis ATCC 49957</name>
    <dbReference type="NCBI Taxonomy" id="525371"/>
    <lineage>
        <taxon>Bacteria</taxon>
        <taxon>Pseudomonadati</taxon>
        <taxon>Pseudomonadota</taxon>
        <taxon>Alphaproteobacteria</taxon>
        <taxon>Acetobacterales</taxon>
        <taxon>Roseomonadaceae</taxon>
        <taxon>Roseomonas</taxon>
    </lineage>
</organism>
<proteinExistence type="predicted"/>
<dbReference type="AlphaFoldDB" id="D5RTC9"/>
<dbReference type="HOGENOM" id="CLU_3037306_0_0_5"/>
<protein>
    <submittedName>
        <fullName evidence="2">Uncharacterized protein</fullName>
    </submittedName>
</protein>
<dbReference type="EMBL" id="ADVL01000789">
    <property type="protein sequence ID" value="EFH09439.1"/>
    <property type="molecule type" value="Genomic_DNA"/>
</dbReference>
<feature type="non-terminal residue" evidence="2">
    <location>
        <position position="1"/>
    </location>
</feature>
<evidence type="ECO:0000313" key="2">
    <source>
        <dbReference type="EMBL" id="EFH09439.1"/>
    </source>
</evidence>
<sequence length="55" mass="5703">RRPGRAAPRPGVAPLGELSPSVAPSASPVDRGRGRPGPVPRRDPSRQAPAVVNME</sequence>
<feature type="compositionally biased region" description="Low complexity" evidence="1">
    <location>
        <begin position="1"/>
        <end position="29"/>
    </location>
</feature>
<accession>D5RTC9</accession>
<gene>
    <name evidence="2" type="ORF">HMPREF0731_4341</name>
</gene>
<evidence type="ECO:0000256" key="1">
    <source>
        <dbReference type="SAM" id="MobiDB-lite"/>
    </source>
</evidence>
<reference evidence="2 3" key="1">
    <citation type="submission" date="2010-04" db="EMBL/GenBank/DDBJ databases">
        <authorList>
            <person name="Qin X."/>
            <person name="Bachman B."/>
            <person name="Battles P."/>
            <person name="Bell A."/>
            <person name="Bess C."/>
            <person name="Bickham C."/>
            <person name="Chaboub L."/>
            <person name="Chen D."/>
            <person name="Coyle M."/>
            <person name="Deiros D.R."/>
            <person name="Dinh H."/>
            <person name="Forbes L."/>
            <person name="Fowler G."/>
            <person name="Francisco L."/>
            <person name="Fu Q."/>
            <person name="Gubbala S."/>
            <person name="Hale W."/>
            <person name="Han Y."/>
            <person name="Hemphill L."/>
            <person name="Highlander S.K."/>
            <person name="Hirani K."/>
            <person name="Hogues M."/>
            <person name="Jackson L."/>
            <person name="Jakkamsetti A."/>
            <person name="Javaid M."/>
            <person name="Jiang H."/>
            <person name="Korchina V."/>
            <person name="Kovar C."/>
            <person name="Lara F."/>
            <person name="Lee S."/>
            <person name="Mata R."/>
            <person name="Mathew T."/>
            <person name="Moen C."/>
            <person name="Morales K."/>
            <person name="Munidasa M."/>
            <person name="Nazareth L."/>
            <person name="Ngo R."/>
            <person name="Nguyen L."/>
            <person name="Okwuonu G."/>
            <person name="Ongeri F."/>
            <person name="Patil S."/>
            <person name="Petrosino J."/>
            <person name="Pham C."/>
            <person name="Pham P."/>
            <person name="Pu L.-L."/>
            <person name="Puazo M."/>
            <person name="Raj R."/>
            <person name="Reid J."/>
            <person name="Rouhana J."/>
            <person name="Saada N."/>
            <person name="Shang Y."/>
            <person name="Simmons D."/>
            <person name="Thornton R."/>
            <person name="Warren J."/>
            <person name="Weissenberger G."/>
            <person name="Zhang J."/>
            <person name="Zhang L."/>
            <person name="Zhou C."/>
            <person name="Zhu D."/>
            <person name="Muzny D."/>
            <person name="Worley K."/>
            <person name="Gibbs R."/>
        </authorList>
    </citation>
    <scope>NUCLEOTIDE SEQUENCE [LARGE SCALE GENOMIC DNA]</scope>
    <source>
        <strain evidence="2 3">ATCC 49957</strain>
    </source>
</reference>
<feature type="region of interest" description="Disordered" evidence="1">
    <location>
        <begin position="1"/>
        <end position="55"/>
    </location>
</feature>
<name>D5RTC9_9PROT</name>
<evidence type="ECO:0000313" key="3">
    <source>
        <dbReference type="Proteomes" id="UP000005324"/>
    </source>
</evidence>